<feature type="transmembrane region" description="Helical" evidence="1">
    <location>
        <begin position="304"/>
        <end position="323"/>
    </location>
</feature>
<keyword evidence="1" id="KW-0812">Transmembrane</keyword>
<dbReference type="GO" id="GO:0005506">
    <property type="term" value="F:iron ion binding"/>
    <property type="evidence" value="ECO:0007669"/>
    <property type="project" value="InterPro"/>
</dbReference>
<comment type="caution">
    <text evidence="3">The sequence shown here is derived from an EMBL/GenBank/DDBJ whole genome shotgun (WGS) entry which is preliminary data.</text>
</comment>
<dbReference type="OrthoDB" id="6354873at2759"/>
<gene>
    <name evidence="3" type="ORF">Plil01_001333500</name>
</gene>
<dbReference type="GO" id="GO:0008610">
    <property type="term" value="P:lipid biosynthetic process"/>
    <property type="evidence" value="ECO:0007669"/>
    <property type="project" value="InterPro"/>
</dbReference>
<dbReference type="Pfam" id="PF04116">
    <property type="entry name" value="FA_hydroxylase"/>
    <property type="match status" value="1"/>
</dbReference>
<evidence type="ECO:0000313" key="4">
    <source>
        <dbReference type="Proteomes" id="UP001165083"/>
    </source>
</evidence>
<dbReference type="EMBL" id="BSXW01000888">
    <property type="protein sequence ID" value="GMF31193.1"/>
    <property type="molecule type" value="Genomic_DNA"/>
</dbReference>
<feature type="transmembrane region" description="Helical" evidence="1">
    <location>
        <begin position="335"/>
        <end position="358"/>
    </location>
</feature>
<feature type="domain" description="Fatty acid hydroxylase" evidence="2">
    <location>
        <begin position="202"/>
        <end position="297"/>
    </location>
</feature>
<evidence type="ECO:0000259" key="2">
    <source>
        <dbReference type="Pfam" id="PF04116"/>
    </source>
</evidence>
<organism evidence="3 4">
    <name type="scientific">Phytophthora lilii</name>
    <dbReference type="NCBI Taxonomy" id="2077276"/>
    <lineage>
        <taxon>Eukaryota</taxon>
        <taxon>Sar</taxon>
        <taxon>Stramenopiles</taxon>
        <taxon>Oomycota</taxon>
        <taxon>Peronosporomycetes</taxon>
        <taxon>Peronosporales</taxon>
        <taxon>Peronosporaceae</taxon>
        <taxon>Phytophthora</taxon>
    </lineage>
</organism>
<keyword evidence="1" id="KW-1133">Transmembrane helix</keyword>
<reference evidence="3" key="1">
    <citation type="submission" date="2023-04" db="EMBL/GenBank/DDBJ databases">
        <title>Phytophthora lilii NBRC 32176.</title>
        <authorList>
            <person name="Ichikawa N."/>
            <person name="Sato H."/>
            <person name="Tonouchi N."/>
        </authorList>
    </citation>
    <scope>NUCLEOTIDE SEQUENCE</scope>
    <source>
        <strain evidence="3">NBRC 32176</strain>
    </source>
</reference>
<feature type="transmembrane region" description="Helical" evidence="1">
    <location>
        <begin position="106"/>
        <end position="125"/>
    </location>
</feature>
<sequence length="391" mass="44301">MVSLAGGIGLRPVPFQFRDAADEAYPSLYTSLEDCAPVIFAKSQNRPSQMKSSLFAAKGGGEVSTLQLVARRCKYYAFINAFICSVAWGSYAAVSPLNRDAESPVTLQQLIVVYGVSLLRILAMIKWFEWIATKKPQINGDKRVQLTDEQTRTIYRRILWLVVPTECVSFWFAEKSVAPIEDKMDWLLFLTEYIVFIPKSLVFEVSFDFFHFAMHWVCHYSTWLYKNVHKRHHLHLHPCPLSTYEQDGFDLCLTNVLPFCLAWSMGFPFSDLQLHLLFAYKTYVEVAGHSGLEIKGFSFPQMPLLNNVTTFVSFWIATVMTYVQLKHIVAAMPLTIVQITGISAIIASVTVSLMYLLALHIGFPLPVSSNSTTCMVTPRYSTCFVDEKSSN</sequence>
<dbReference type="GO" id="GO:0016491">
    <property type="term" value="F:oxidoreductase activity"/>
    <property type="evidence" value="ECO:0007669"/>
    <property type="project" value="InterPro"/>
</dbReference>
<feature type="transmembrane region" description="Helical" evidence="1">
    <location>
        <begin position="75"/>
        <end position="94"/>
    </location>
</feature>
<dbReference type="InterPro" id="IPR006694">
    <property type="entry name" value="Fatty_acid_hydroxylase"/>
</dbReference>
<keyword evidence="1" id="KW-0472">Membrane</keyword>
<proteinExistence type="predicted"/>
<protein>
    <submittedName>
        <fullName evidence="3">Unnamed protein product</fullName>
    </submittedName>
</protein>
<keyword evidence="4" id="KW-1185">Reference proteome</keyword>
<evidence type="ECO:0000313" key="3">
    <source>
        <dbReference type="EMBL" id="GMF31193.1"/>
    </source>
</evidence>
<dbReference type="Proteomes" id="UP001165083">
    <property type="component" value="Unassembled WGS sequence"/>
</dbReference>
<accession>A0A9W6X570</accession>
<name>A0A9W6X570_9STRA</name>
<evidence type="ECO:0000256" key="1">
    <source>
        <dbReference type="SAM" id="Phobius"/>
    </source>
</evidence>
<dbReference type="AlphaFoldDB" id="A0A9W6X570"/>